<reference evidence="2 3" key="1">
    <citation type="submission" date="2019-09" db="EMBL/GenBank/DDBJ databases">
        <title>A chromosome-level genome assembly of the Chinese tupelo Nyssa sinensis.</title>
        <authorList>
            <person name="Yang X."/>
            <person name="Kang M."/>
            <person name="Yang Y."/>
            <person name="Xiong H."/>
            <person name="Wang M."/>
            <person name="Zhang Z."/>
            <person name="Wang Z."/>
            <person name="Wu H."/>
            <person name="Ma T."/>
            <person name="Liu J."/>
            <person name="Xi Z."/>
        </authorList>
    </citation>
    <scope>NUCLEOTIDE SEQUENCE [LARGE SCALE GENOMIC DNA]</scope>
    <source>
        <strain evidence="2">J267</strain>
        <tissue evidence="2">Leaf</tissue>
    </source>
</reference>
<dbReference type="AlphaFoldDB" id="A0A5J5B0M0"/>
<keyword evidence="1" id="KW-0732">Signal</keyword>
<dbReference type="EMBL" id="CM018039">
    <property type="protein sequence ID" value="KAA8536080.1"/>
    <property type="molecule type" value="Genomic_DNA"/>
</dbReference>
<proteinExistence type="predicted"/>
<evidence type="ECO:0000313" key="3">
    <source>
        <dbReference type="Proteomes" id="UP000325577"/>
    </source>
</evidence>
<accession>A0A5J5B0M0</accession>
<sequence>MGLMLLMMKKISLLFLLISASLLPTSIAGRRSKYVNNLTKEMGAVHVEISEEQLHHGEVTTIYERVLRVNTKDYGKYDPAPALGKPPFKLIPN</sequence>
<dbReference type="PANTHER" id="PTHR35290">
    <property type="entry name" value="PROTEIN CASPARIAN STRIP INTEGRITY FACTOR 1-RELATED"/>
    <property type="match status" value="1"/>
</dbReference>
<name>A0A5J5B0M0_9ASTE</name>
<dbReference type="PANTHER" id="PTHR35290:SF2">
    <property type="entry name" value="PROTEIN CASPARIAN STRIP INTEGRITY FACTOR 1"/>
    <property type="match status" value="1"/>
</dbReference>
<evidence type="ECO:0000256" key="1">
    <source>
        <dbReference type="SAM" id="SignalP"/>
    </source>
</evidence>
<organism evidence="2 3">
    <name type="scientific">Nyssa sinensis</name>
    <dbReference type="NCBI Taxonomy" id="561372"/>
    <lineage>
        <taxon>Eukaryota</taxon>
        <taxon>Viridiplantae</taxon>
        <taxon>Streptophyta</taxon>
        <taxon>Embryophyta</taxon>
        <taxon>Tracheophyta</taxon>
        <taxon>Spermatophyta</taxon>
        <taxon>Magnoliopsida</taxon>
        <taxon>eudicotyledons</taxon>
        <taxon>Gunneridae</taxon>
        <taxon>Pentapetalae</taxon>
        <taxon>asterids</taxon>
        <taxon>Cornales</taxon>
        <taxon>Nyssaceae</taxon>
        <taxon>Nyssa</taxon>
    </lineage>
</organism>
<feature type="chain" id="PRO_5023876216" evidence="1">
    <location>
        <begin position="29"/>
        <end position="93"/>
    </location>
</feature>
<dbReference type="Proteomes" id="UP000325577">
    <property type="component" value="Linkage Group LG16"/>
</dbReference>
<feature type="signal peptide" evidence="1">
    <location>
        <begin position="1"/>
        <end position="28"/>
    </location>
</feature>
<dbReference type="InterPro" id="IPR038974">
    <property type="entry name" value="CIF1/2"/>
</dbReference>
<evidence type="ECO:0000313" key="2">
    <source>
        <dbReference type="EMBL" id="KAA8536080.1"/>
    </source>
</evidence>
<keyword evidence="3" id="KW-1185">Reference proteome</keyword>
<gene>
    <name evidence="2" type="ORF">F0562_028558</name>
</gene>
<protein>
    <submittedName>
        <fullName evidence="2">Uncharacterized protein</fullName>
    </submittedName>
</protein>
<dbReference type="OrthoDB" id="1936508at2759"/>